<keyword evidence="2" id="KW-0926">Vacuole</keyword>
<feature type="region of interest" description="Disordered" evidence="6">
    <location>
        <begin position="675"/>
        <end position="702"/>
    </location>
</feature>
<evidence type="ECO:0000256" key="4">
    <source>
        <dbReference type="ARBA" id="ARBA00022989"/>
    </source>
</evidence>
<feature type="transmembrane region" description="Helical" evidence="7">
    <location>
        <begin position="906"/>
        <end position="927"/>
    </location>
</feature>
<evidence type="ECO:0000313" key="10">
    <source>
        <dbReference type="Proteomes" id="UP001497600"/>
    </source>
</evidence>
<evidence type="ECO:0000259" key="8">
    <source>
        <dbReference type="PROSITE" id="PS51382"/>
    </source>
</evidence>
<name>A0ABP0E8N7_9ASCO</name>
<feature type="region of interest" description="Disordered" evidence="6">
    <location>
        <begin position="448"/>
        <end position="475"/>
    </location>
</feature>
<dbReference type="PANTHER" id="PTHR46140">
    <property type="entry name" value="VACUOLAR TRANSPORTER CHAPERONE 1-RELATED"/>
    <property type="match status" value="1"/>
</dbReference>
<evidence type="ECO:0000256" key="5">
    <source>
        <dbReference type="ARBA" id="ARBA00023136"/>
    </source>
</evidence>
<feature type="domain" description="SPX" evidence="8">
    <location>
        <begin position="1"/>
        <end position="170"/>
    </location>
</feature>
<reference evidence="9 10" key="1">
    <citation type="submission" date="2024-01" db="EMBL/GenBank/DDBJ databases">
        <authorList>
            <consortium name="Genoscope - CEA"/>
            <person name="William W."/>
        </authorList>
    </citation>
    <scope>NUCLEOTIDE SEQUENCE [LARGE SCALE GENOMIC DNA]</scope>
    <source>
        <strain evidence="9 10">29B2s-10</strain>
    </source>
</reference>
<sequence>MKFGENLHSLSIPEWKAYNFDYNDLKSQIKYLTKISNDSDVDSDSAPSLGVPGNSKGRRRSRVVTLTSLRNAFMDNFNYVDLFIVTKRGELERKLLHHQKIFNRITSPNSSLSPLDRQIQLNDLHYQVLEVSKILRDLNRFIIVQKIASNKIFKKFLKYYPDEQASGIFVQNMKQYLATNENSFVNIDLTNMTLELAFFLDMISDESKRMKENSQNSTTNRSVKHPSISNKSTVSTSPTSTVNSRIHEQQLPITRSSMFDLEIITKKNFKIDCLIADNHNLNELILNLRVLINCEPLSDELIRRDSAASILSDFSQTTQTTPNFHHSLISYTFLANSKDSSSSEPTFIISQFNQPNSLIISHVGGLRRYAYCSLPNHVVQLLIDHFIDRDNREISSALKDWFQHNHVSPLTKMAVDWVLNKNLKPIFKSFSVRSRYVINKSDDDGHLKSSNGGNGYSYDGDRNAEDNDNDSESSTHNKVFEDDFLLCLDQDIVTSNNPNVVNTLKFDSRLNDFENNPSVLQNLYNDEVYDRFPFHKLSMFSNDSNMSNFKRDMNKDPLTNKENTEPILMKPNARSMKKIPTKIQQLLKLDSINLFNGEVNFFQYMLSCYYNVIPPQKDLHNHYLNLLTLNLLKQNENISISNQVTKFQDKMFEKKSRQVLKSQTSLKSIKSYTQLSTASNNHHTHQSSPLSQATVNHPSSNHLRPEYQFENQHAKFQVGHSDIELLQENYNKMGGYGTIQQDPMDTYGYMGQPNWGYLDKFVNAAAEIKHKILGGDNNTIDLEQGMITYLDIEDDDRSSISTLSSHGRITNIRDKYEEQNMRNYDQILSIIYFSFFFISLFISSIIMGIVYSLIELSTDDSQFLLEDNVLLILTIVIGLLLSLIFSMISINLNLSRYRKSPSWHSAIVWTGSGVVFLSFMWSMVLLFQSH</sequence>
<evidence type="ECO:0000313" key="9">
    <source>
        <dbReference type="EMBL" id="CAK7892614.1"/>
    </source>
</evidence>
<keyword evidence="4 7" id="KW-1133">Transmembrane helix</keyword>
<evidence type="ECO:0000256" key="3">
    <source>
        <dbReference type="ARBA" id="ARBA00022692"/>
    </source>
</evidence>
<evidence type="ECO:0000256" key="1">
    <source>
        <dbReference type="ARBA" id="ARBA00004128"/>
    </source>
</evidence>
<protein>
    <recommendedName>
        <fullName evidence="8">SPX domain-containing protein</fullName>
    </recommendedName>
</protein>
<proteinExistence type="predicted"/>
<keyword evidence="3 7" id="KW-0812">Transmembrane</keyword>
<gene>
    <name evidence="9" type="ORF">CAAN4_A03664</name>
</gene>
<dbReference type="EMBL" id="OZ004253">
    <property type="protein sequence ID" value="CAK7892614.1"/>
    <property type="molecule type" value="Genomic_DNA"/>
</dbReference>
<evidence type="ECO:0000256" key="7">
    <source>
        <dbReference type="SAM" id="Phobius"/>
    </source>
</evidence>
<feature type="transmembrane region" description="Helical" evidence="7">
    <location>
        <begin position="830"/>
        <end position="854"/>
    </location>
</feature>
<dbReference type="CDD" id="cd14474">
    <property type="entry name" value="SPX_YDR089W"/>
    <property type="match status" value="1"/>
</dbReference>
<dbReference type="PANTHER" id="PTHR46140:SF1">
    <property type="entry name" value="VACUOLAR TRANSPORTER CHAPERONE COMPLEX SUBUNIT 4-RELATED"/>
    <property type="match status" value="1"/>
</dbReference>
<feature type="region of interest" description="Disordered" evidence="6">
    <location>
        <begin position="210"/>
        <end position="245"/>
    </location>
</feature>
<evidence type="ECO:0000256" key="2">
    <source>
        <dbReference type="ARBA" id="ARBA00022554"/>
    </source>
</evidence>
<dbReference type="InterPro" id="IPR004331">
    <property type="entry name" value="SPX_dom"/>
</dbReference>
<dbReference type="InterPro" id="IPR051572">
    <property type="entry name" value="VTC_Complex_Subunit"/>
</dbReference>
<dbReference type="PROSITE" id="PS51382">
    <property type="entry name" value="SPX"/>
    <property type="match status" value="1"/>
</dbReference>
<accession>A0ABP0E8N7</accession>
<keyword evidence="5 7" id="KW-0472">Membrane</keyword>
<comment type="subcellular location">
    <subcellularLocation>
        <location evidence="1">Vacuole membrane</location>
        <topology evidence="1">Multi-pass membrane protein</topology>
    </subcellularLocation>
</comment>
<evidence type="ECO:0000256" key="6">
    <source>
        <dbReference type="SAM" id="MobiDB-lite"/>
    </source>
</evidence>
<feature type="transmembrane region" description="Helical" evidence="7">
    <location>
        <begin position="869"/>
        <end position="894"/>
    </location>
</feature>
<keyword evidence="10" id="KW-1185">Reference proteome</keyword>
<feature type="compositionally biased region" description="Low complexity" evidence="6">
    <location>
        <begin position="229"/>
        <end position="244"/>
    </location>
</feature>
<organism evidence="9 10">
    <name type="scientific">[Candida] anglica</name>
    <dbReference type="NCBI Taxonomy" id="148631"/>
    <lineage>
        <taxon>Eukaryota</taxon>
        <taxon>Fungi</taxon>
        <taxon>Dikarya</taxon>
        <taxon>Ascomycota</taxon>
        <taxon>Saccharomycotina</taxon>
        <taxon>Pichiomycetes</taxon>
        <taxon>Debaryomycetaceae</taxon>
        <taxon>Kurtzmaniella</taxon>
    </lineage>
</organism>
<dbReference type="Proteomes" id="UP001497600">
    <property type="component" value="Chromosome A"/>
</dbReference>